<dbReference type="SUPFAM" id="SSF103473">
    <property type="entry name" value="MFS general substrate transporter"/>
    <property type="match status" value="1"/>
</dbReference>
<dbReference type="Gene3D" id="1.20.1250.20">
    <property type="entry name" value="MFS general substrate transporter like domains"/>
    <property type="match status" value="1"/>
</dbReference>
<feature type="transmembrane region" description="Helical" evidence="5">
    <location>
        <begin position="106"/>
        <end position="125"/>
    </location>
</feature>
<feature type="transmembrane region" description="Helical" evidence="5">
    <location>
        <begin position="217"/>
        <end position="241"/>
    </location>
</feature>
<keyword evidence="8" id="KW-1185">Reference proteome</keyword>
<feature type="transmembrane region" description="Helical" evidence="5">
    <location>
        <begin position="337"/>
        <end position="360"/>
    </location>
</feature>
<comment type="subcellular location">
    <subcellularLocation>
        <location evidence="1">Cell membrane</location>
        <topology evidence="1">Multi-pass membrane protein</topology>
    </subcellularLocation>
</comment>
<comment type="caution">
    <text evidence="7">The sequence shown here is derived from an EMBL/GenBank/DDBJ whole genome shotgun (WGS) entry which is preliminary data.</text>
</comment>
<keyword evidence="2 5" id="KW-0812">Transmembrane</keyword>
<feature type="transmembrane region" description="Helical" evidence="5">
    <location>
        <begin position="366"/>
        <end position="388"/>
    </location>
</feature>
<dbReference type="PANTHER" id="PTHR23542:SF1">
    <property type="entry name" value="MAJOR FACILITATOR SUPERFAMILY (MFS) PROFILE DOMAIN-CONTAINING PROTEIN"/>
    <property type="match status" value="1"/>
</dbReference>
<feature type="transmembrane region" description="Helical" evidence="5">
    <location>
        <begin position="21"/>
        <end position="40"/>
    </location>
</feature>
<evidence type="ECO:0000313" key="7">
    <source>
        <dbReference type="EMBL" id="GGM74537.1"/>
    </source>
</evidence>
<evidence type="ECO:0000259" key="6">
    <source>
        <dbReference type="PROSITE" id="PS50850"/>
    </source>
</evidence>
<name>A0A917UB45_9ACTN</name>
<dbReference type="EMBL" id="BMPI01000068">
    <property type="protein sequence ID" value="GGM74537.1"/>
    <property type="molecule type" value="Genomic_DNA"/>
</dbReference>
<dbReference type="Pfam" id="PF07690">
    <property type="entry name" value="MFS_1"/>
    <property type="match status" value="1"/>
</dbReference>
<dbReference type="Proteomes" id="UP000642070">
    <property type="component" value="Unassembled WGS sequence"/>
</dbReference>
<feature type="domain" description="Major facilitator superfamily (MFS) profile" evidence="6">
    <location>
        <begin position="208"/>
        <end position="406"/>
    </location>
</feature>
<dbReference type="GO" id="GO:0022857">
    <property type="term" value="F:transmembrane transporter activity"/>
    <property type="evidence" value="ECO:0007669"/>
    <property type="project" value="InterPro"/>
</dbReference>
<accession>A0A917UB45</accession>
<feature type="transmembrane region" description="Helical" evidence="5">
    <location>
        <begin position="46"/>
        <end position="66"/>
    </location>
</feature>
<dbReference type="AlphaFoldDB" id="A0A917UB45"/>
<dbReference type="InterPro" id="IPR020846">
    <property type="entry name" value="MFS_dom"/>
</dbReference>
<proteinExistence type="predicted"/>
<reference evidence="7" key="1">
    <citation type="journal article" date="2014" name="Int. J. Syst. Evol. Microbiol.">
        <title>Complete genome sequence of Corynebacterium casei LMG S-19264T (=DSM 44701T), isolated from a smear-ripened cheese.</title>
        <authorList>
            <consortium name="US DOE Joint Genome Institute (JGI-PGF)"/>
            <person name="Walter F."/>
            <person name="Albersmeier A."/>
            <person name="Kalinowski J."/>
            <person name="Ruckert C."/>
        </authorList>
    </citation>
    <scope>NUCLEOTIDE SEQUENCE</scope>
    <source>
        <strain evidence="7">JCM 19831</strain>
    </source>
</reference>
<dbReference type="PROSITE" id="PS50850">
    <property type="entry name" value="MFS"/>
    <property type="match status" value="1"/>
</dbReference>
<feature type="transmembrane region" description="Helical" evidence="5">
    <location>
        <begin position="78"/>
        <end position="100"/>
    </location>
</feature>
<evidence type="ECO:0000256" key="3">
    <source>
        <dbReference type="ARBA" id="ARBA00022989"/>
    </source>
</evidence>
<reference evidence="7" key="2">
    <citation type="submission" date="2020-09" db="EMBL/GenBank/DDBJ databases">
        <authorList>
            <person name="Sun Q."/>
            <person name="Ohkuma M."/>
        </authorList>
    </citation>
    <scope>NUCLEOTIDE SEQUENCE</scope>
    <source>
        <strain evidence="7">JCM 19831</strain>
    </source>
</reference>
<organism evidence="7 8">
    <name type="scientific">Dactylosporangium sucinum</name>
    <dbReference type="NCBI Taxonomy" id="1424081"/>
    <lineage>
        <taxon>Bacteria</taxon>
        <taxon>Bacillati</taxon>
        <taxon>Actinomycetota</taxon>
        <taxon>Actinomycetes</taxon>
        <taxon>Micromonosporales</taxon>
        <taxon>Micromonosporaceae</taxon>
        <taxon>Dactylosporangium</taxon>
    </lineage>
</organism>
<keyword evidence="4 5" id="KW-0472">Membrane</keyword>
<evidence type="ECO:0000256" key="2">
    <source>
        <dbReference type="ARBA" id="ARBA00022692"/>
    </source>
</evidence>
<evidence type="ECO:0000256" key="5">
    <source>
        <dbReference type="SAM" id="Phobius"/>
    </source>
</evidence>
<gene>
    <name evidence="7" type="ORF">GCM10007977_090170</name>
</gene>
<feature type="transmembrane region" description="Helical" evidence="5">
    <location>
        <begin position="280"/>
        <end position="297"/>
    </location>
</feature>
<evidence type="ECO:0000256" key="1">
    <source>
        <dbReference type="ARBA" id="ARBA00004651"/>
    </source>
</evidence>
<keyword evidence="3 5" id="KW-1133">Transmembrane helix</keyword>
<sequence length="406" mass="40604">MSRSYLSTLAAPGALRVFIPSALGRMSFAMVTLSCIVLVADRTDSYAIAGITSGALGLANVIAAPARARLVDRRGQRFGLRVLAIGYALGAIAVLVAATLSAPPVTLVLCAIAAGASAPPVGAAMRMRWRLLVTRPEDVTRAYSLDAVSEEIVYTLGPLVSGVVMALTVPETGLAASAALALAGCFLMTSTSTRPPAGAPRDAGSAKRLAVLRAGGFVPTLIVTSATGVVVGSVGVIVPAQTAPHDTLAGILLGALALGSGIGGLAYGARAWITGPRIRLILLTVAMTAACALLAAAGPVAVLGVGLVVTGLALAPAMVSGYLVADTLTDDRTRLEAHTWVNTAVNAGAAAASAVAGIVLDHSTPASAYLTGAVVAAALLTLGAVGIGPKARFKIRRRAEAADPVR</sequence>
<feature type="transmembrane region" description="Helical" evidence="5">
    <location>
        <begin position="303"/>
        <end position="325"/>
    </location>
</feature>
<evidence type="ECO:0000313" key="8">
    <source>
        <dbReference type="Proteomes" id="UP000642070"/>
    </source>
</evidence>
<evidence type="ECO:0000256" key="4">
    <source>
        <dbReference type="ARBA" id="ARBA00023136"/>
    </source>
</evidence>
<dbReference type="GO" id="GO:0005886">
    <property type="term" value="C:plasma membrane"/>
    <property type="evidence" value="ECO:0007669"/>
    <property type="project" value="UniProtKB-SubCell"/>
</dbReference>
<protein>
    <submittedName>
        <fullName evidence="7">MFS transporter</fullName>
    </submittedName>
</protein>
<dbReference type="PANTHER" id="PTHR23542">
    <property type="match status" value="1"/>
</dbReference>
<dbReference type="InterPro" id="IPR011701">
    <property type="entry name" value="MFS"/>
</dbReference>
<dbReference type="InterPro" id="IPR036259">
    <property type="entry name" value="MFS_trans_sf"/>
</dbReference>
<feature type="transmembrane region" description="Helical" evidence="5">
    <location>
        <begin position="247"/>
        <end position="268"/>
    </location>
</feature>